<keyword evidence="2" id="KW-0472">Membrane</keyword>
<dbReference type="InterPro" id="IPR000045">
    <property type="entry name" value="Prepilin_IV_endopep_pep"/>
</dbReference>
<feature type="transmembrane region" description="Helical" evidence="2">
    <location>
        <begin position="60"/>
        <end position="80"/>
    </location>
</feature>
<dbReference type="PANTHER" id="PTHR30487:SF0">
    <property type="entry name" value="PREPILIN LEADER PEPTIDASE_N-METHYLTRANSFERASE-RELATED"/>
    <property type="match status" value="1"/>
</dbReference>
<sequence>MSGVLAVWLFFTLVSCASVAYFDIRFRRIPNGLLVSMLLACAVFFLYAGGMGEPESGLKIHWLSALTGFVAGLAFFYPFWRLGVMGAGDVKLIAVLGFMFGLHGLWQLVVIGSVLAGLHACVLLLSNGRAVLGRWREGKGSRRGVPFGAHLALATLLWVFWPKGALLGL</sequence>
<organism evidence="4 5">
    <name type="scientific">Paracandidimonas soli</name>
    <dbReference type="NCBI Taxonomy" id="1917182"/>
    <lineage>
        <taxon>Bacteria</taxon>
        <taxon>Pseudomonadati</taxon>
        <taxon>Pseudomonadota</taxon>
        <taxon>Betaproteobacteria</taxon>
        <taxon>Burkholderiales</taxon>
        <taxon>Alcaligenaceae</taxon>
        <taxon>Paracandidimonas</taxon>
    </lineage>
</organism>
<dbReference type="GO" id="GO:0004190">
    <property type="term" value="F:aspartic-type endopeptidase activity"/>
    <property type="evidence" value="ECO:0007669"/>
    <property type="project" value="InterPro"/>
</dbReference>
<dbReference type="OrthoDB" id="5953125at2"/>
<dbReference type="GO" id="GO:0005886">
    <property type="term" value="C:plasma membrane"/>
    <property type="evidence" value="ECO:0007669"/>
    <property type="project" value="TreeGrafter"/>
</dbReference>
<protein>
    <submittedName>
        <fullName evidence="4">Prepilin peptidase CpaA</fullName>
    </submittedName>
</protein>
<dbReference type="AlphaFoldDB" id="A0A4R3V9G6"/>
<comment type="similarity">
    <text evidence="1">Belongs to the peptidase A24 family.</text>
</comment>
<dbReference type="Gene3D" id="1.20.120.1220">
    <property type="match status" value="1"/>
</dbReference>
<feature type="transmembrane region" description="Helical" evidence="2">
    <location>
        <begin position="145"/>
        <end position="161"/>
    </location>
</feature>
<evidence type="ECO:0000256" key="1">
    <source>
        <dbReference type="ARBA" id="ARBA00005801"/>
    </source>
</evidence>
<name>A0A4R3V9G6_9BURK</name>
<feature type="transmembrane region" description="Helical" evidence="2">
    <location>
        <begin position="92"/>
        <end position="125"/>
    </location>
</feature>
<keyword evidence="2" id="KW-0812">Transmembrane</keyword>
<proteinExistence type="inferred from homology"/>
<gene>
    <name evidence="4" type="ORF">EV686_103202</name>
</gene>
<feature type="domain" description="Prepilin type IV endopeptidase peptidase" evidence="3">
    <location>
        <begin position="11"/>
        <end position="120"/>
    </location>
</feature>
<dbReference type="InterPro" id="IPR050882">
    <property type="entry name" value="Prepilin_peptidase/N-MTase"/>
</dbReference>
<dbReference type="RefSeq" id="WP_132475312.1">
    <property type="nucleotide sequence ID" value="NZ_JBHRVM010000001.1"/>
</dbReference>
<evidence type="ECO:0000256" key="2">
    <source>
        <dbReference type="SAM" id="Phobius"/>
    </source>
</evidence>
<keyword evidence="5" id="KW-1185">Reference proteome</keyword>
<comment type="caution">
    <text evidence="4">The sequence shown here is derived from an EMBL/GenBank/DDBJ whole genome shotgun (WGS) entry which is preliminary data.</text>
</comment>
<reference evidence="4 5" key="1">
    <citation type="submission" date="2019-03" db="EMBL/GenBank/DDBJ databases">
        <title>Genomic Encyclopedia of Type Strains, Phase IV (KMG-IV): sequencing the most valuable type-strain genomes for metagenomic binning, comparative biology and taxonomic classification.</title>
        <authorList>
            <person name="Goeker M."/>
        </authorList>
    </citation>
    <scope>NUCLEOTIDE SEQUENCE [LARGE SCALE GENOMIC DNA]</scope>
    <source>
        <strain evidence="4 5">DSM 100048</strain>
    </source>
</reference>
<dbReference type="GO" id="GO:0006465">
    <property type="term" value="P:signal peptide processing"/>
    <property type="evidence" value="ECO:0007669"/>
    <property type="project" value="TreeGrafter"/>
</dbReference>
<dbReference type="EMBL" id="SMBX01000003">
    <property type="protein sequence ID" value="TCV00621.1"/>
    <property type="molecule type" value="Genomic_DNA"/>
</dbReference>
<evidence type="ECO:0000313" key="4">
    <source>
        <dbReference type="EMBL" id="TCV00621.1"/>
    </source>
</evidence>
<evidence type="ECO:0000259" key="3">
    <source>
        <dbReference type="Pfam" id="PF01478"/>
    </source>
</evidence>
<accession>A0A4R3V9G6</accession>
<dbReference type="PANTHER" id="PTHR30487">
    <property type="entry name" value="TYPE 4 PREPILIN-LIKE PROTEINS LEADER PEPTIDE-PROCESSING ENZYME"/>
    <property type="match status" value="1"/>
</dbReference>
<feature type="transmembrane region" description="Helical" evidence="2">
    <location>
        <begin position="29"/>
        <end position="48"/>
    </location>
</feature>
<keyword evidence="2" id="KW-1133">Transmembrane helix</keyword>
<dbReference type="Proteomes" id="UP000294692">
    <property type="component" value="Unassembled WGS sequence"/>
</dbReference>
<dbReference type="Pfam" id="PF01478">
    <property type="entry name" value="Peptidase_A24"/>
    <property type="match status" value="1"/>
</dbReference>
<evidence type="ECO:0000313" key="5">
    <source>
        <dbReference type="Proteomes" id="UP000294692"/>
    </source>
</evidence>